<dbReference type="Gene3D" id="2.60.40.4070">
    <property type="match status" value="1"/>
</dbReference>
<protein>
    <submittedName>
        <fullName evidence="2">Uncharacterized protein</fullName>
    </submittedName>
</protein>
<reference evidence="2" key="1">
    <citation type="submission" date="2018-05" db="EMBL/GenBank/DDBJ databases">
        <authorList>
            <person name="Lanie J.A."/>
            <person name="Ng W.-L."/>
            <person name="Kazmierczak K.M."/>
            <person name="Andrzejewski T.M."/>
            <person name="Davidsen T.M."/>
            <person name="Wayne K.J."/>
            <person name="Tettelin H."/>
            <person name="Glass J.I."/>
            <person name="Rusch D."/>
            <person name="Podicherti R."/>
            <person name="Tsui H.-C.T."/>
            <person name="Winkler M.E."/>
        </authorList>
    </citation>
    <scope>NUCLEOTIDE SEQUENCE</scope>
</reference>
<name>A0A381YCR0_9ZZZZ</name>
<feature type="region of interest" description="Disordered" evidence="1">
    <location>
        <begin position="349"/>
        <end position="415"/>
    </location>
</feature>
<dbReference type="InterPro" id="IPR013783">
    <property type="entry name" value="Ig-like_fold"/>
</dbReference>
<organism evidence="2">
    <name type="scientific">marine metagenome</name>
    <dbReference type="NCBI Taxonomy" id="408172"/>
    <lineage>
        <taxon>unclassified sequences</taxon>
        <taxon>metagenomes</taxon>
        <taxon>ecological metagenomes</taxon>
    </lineage>
</organism>
<dbReference type="Gene3D" id="2.60.40.10">
    <property type="entry name" value="Immunoglobulins"/>
    <property type="match status" value="1"/>
</dbReference>
<evidence type="ECO:0000256" key="1">
    <source>
        <dbReference type="SAM" id="MobiDB-lite"/>
    </source>
</evidence>
<dbReference type="EMBL" id="UINC01017918">
    <property type="protein sequence ID" value="SVA74794.1"/>
    <property type="molecule type" value="Genomic_DNA"/>
</dbReference>
<evidence type="ECO:0000313" key="2">
    <source>
        <dbReference type="EMBL" id="SVA74794.1"/>
    </source>
</evidence>
<proteinExistence type="predicted"/>
<gene>
    <name evidence="2" type="ORF">METZ01_LOCUS127648</name>
</gene>
<accession>A0A381YCR0</accession>
<sequence>MLISRKTRFFNLVISFAVLAGQDVTSNQIYRRTGIHDGNLVYTRYSNFGNLGSRYEPPKMEWPKGSGTWYGYEFIMMAGAEVTDTNGNLIHVISENYTNAGSFDISPDETHTYGWEPLPGYYNLGSTNSDEYPAMSHKTETWPDSWPHDYPGIAGSRDGLWNGEFGAYTRADQESYYVMDDRYNDEFNYFPFIGSSIDSSSFPIGRRGLGLQVGVRGYQWVQVQAEDILIGRYDIRNISQKNLFNVVFGMYVDPAVGGQGDSIDDDAFFETDDDITYCWDLDGIDNQGRPGVGYFGFAFLESPGNPLNQYDDDHDGLIDERQDNDRGSYIFGSIGNFGEDTYHWEGDEDGDWRPFTDENENGSWDDGEEINDDLGSDGIGPYHEGYTSPDLDGTEANRLPDHGEPNFGKTDNDESDQIGLTSFILRPAGNSSDDEKTWNEMTPGFYGGSLPTNLAFTYGSGYFTLPVGETRKFAIACLFGNDFDDIIRNKKTMQKIYDADYSFAKPPRLPTLKATAQDGKVVLTWDDIAENSIDPIYYKDFEGYLIYRSTDPSFNSIKTITDTYGNPIYWEPIAQFDLKNGLFGPHPLAVGETGAHFNMGSDSGLKYYFVDENVNNGRTYYYAVCSYDKGNDIDFYSRGLVHKDKLSIISPSECSKTIQTNLLGEVVSMDRNCAVVVPNAPSTGYVKGSHNGISHTGLATGKVNVNIILPDSVANYHTYEITFSDTTASRLTREIKITDVTTNEIIYKSDPLDENYLRNKIIQGLQFDLDNDSIPEPYNYGWKVGNSDLEMTVELDPSGRSIALPEDFEIRIFEAGVDTSYHPFIFLRVPVNFQVWNTSSNLKYQFYFDEPLNQDSTLNAGDEITILLNVDGFFYNSCWKITLSDTTQYILPSIGDVIEINISKPFNSDDTYEFITTRSHINESITRNQLDDIYVVPDPYVVTASWEKPLYYSSGRGERRIDFVNLPQQCTINIFSMSGQHIKTIEHSGTIENGSESWDLVTEDGLTVSYGIYIFHVKVPKIGSKIGKFALIK</sequence>
<dbReference type="AlphaFoldDB" id="A0A381YCR0"/>
<feature type="compositionally biased region" description="Acidic residues" evidence="1">
    <location>
        <begin position="357"/>
        <end position="375"/>
    </location>
</feature>